<dbReference type="EMBL" id="CP014162">
    <property type="protein sequence ID" value="AMB96778.1"/>
    <property type="molecule type" value="Genomic_DNA"/>
</dbReference>
<proteinExistence type="predicted"/>
<dbReference type="SUPFAM" id="SSF48208">
    <property type="entry name" value="Six-hairpin glycosidases"/>
    <property type="match status" value="1"/>
</dbReference>
<dbReference type="Proteomes" id="UP000067698">
    <property type="component" value="Chromosome"/>
</dbReference>
<reference evidence="2" key="2">
    <citation type="submission" date="2016-01" db="EMBL/GenBank/DDBJ databases">
        <title>Six Aerococcus type strain genome sequencing and assembly using PacBio and Illumina Hiseq.</title>
        <authorList>
            <person name="Carkaci D."/>
            <person name="Dargis R."/>
            <person name="Nielsen X.C."/>
            <person name="Skovgaard O."/>
            <person name="Fuursted K."/>
            <person name="Christensen J.J."/>
        </authorList>
    </citation>
    <scope>NUCLEOTIDE SEQUENCE [LARGE SCALE GENOMIC DNA]</scope>
    <source>
        <strain evidence="2">CCUG28094</strain>
    </source>
</reference>
<evidence type="ECO:0000313" key="1">
    <source>
        <dbReference type="EMBL" id="AMB96778.1"/>
    </source>
</evidence>
<dbReference type="AlphaFoldDB" id="A0AAC8WYZ6"/>
<organism evidence="1 2">
    <name type="scientific">Aerococcus urinaeequi</name>
    <dbReference type="NCBI Taxonomy" id="51665"/>
    <lineage>
        <taxon>Bacteria</taxon>
        <taxon>Bacillati</taxon>
        <taxon>Bacillota</taxon>
        <taxon>Bacilli</taxon>
        <taxon>Lactobacillales</taxon>
        <taxon>Aerococcaceae</taxon>
        <taxon>Aerococcus</taxon>
    </lineage>
</organism>
<dbReference type="InterPro" id="IPR008928">
    <property type="entry name" value="6-hairpin_glycosidase_sf"/>
</dbReference>
<reference evidence="1 2" key="1">
    <citation type="journal article" date="2016" name="Genome Announc.">
        <title>Complete Genome Sequences of Aerococcus christensenii CCUG 28831T, Aerococcus sanguinicola CCUG 43001T, Aerococcus urinae CCUG 36881T, Aerococcus urinaeequi CCUG 28094T, Aerococcus urinaehominis CCUG 42038 BT, and Aerococcus viridans CCUG 4311T.</title>
        <authorList>
            <person name="Carkaci D."/>
            <person name="Dargis R."/>
            <person name="Nielsen X.C."/>
            <person name="Skovgaard O."/>
            <person name="Fuursted K."/>
            <person name="Christensen J.J."/>
        </authorList>
    </citation>
    <scope>NUCLEOTIDE SEQUENCE [LARGE SCALE GENOMIC DNA]</scope>
    <source>
        <strain evidence="1 2">CCUG28094</strain>
    </source>
</reference>
<dbReference type="Gene3D" id="1.50.10.10">
    <property type="match status" value="1"/>
</dbReference>
<accession>A0AAC8WYZ6</accession>
<evidence type="ECO:0000313" key="2">
    <source>
        <dbReference type="Proteomes" id="UP000067698"/>
    </source>
</evidence>
<dbReference type="InterPro" id="IPR012341">
    <property type="entry name" value="6hp_glycosidase-like_sf"/>
</dbReference>
<sequence length="542" mass="62134">MIADFTDFQPNEFGEYYIECASLQSYNFMIGKYITQRVSVPPNLKFMIESREDGFAKDWEKGYGWRDSHQFTFELNVLVPQYMANPSLFERMPYRVTHLDVTEYSELSVQNEPDIIWLIKFAVMRYHDLAVNHNIQLHSLIKEQLAYFLYLYPHIKQYVTNDFYTTIRDFTISEWTNPNCNLSWYDTPQAYSHNLLVPQTHYGDTKGMLPPGHAITPNLMMYEVAKRDGLPYQQYFDAAYANAEWLINDVDLDDPMTTKGQRMSEHITMTNLAYFKEKYPDLAPSGISAKIERWADVMISRSDNLWDLRKFSDPNDITDSEIDQWTGGGNQYNEPGNLAGFAASAYAVCRVLTDDLKIKRLKEVAVAQLDTVFGRNPFGRHFSFKATSEIEGADTNWFKRMNGFGELSNVPGSLDGSPKEVSYPFAPLAHYGYSEGWVAYNTAWIHSLAYHSADDISIDAYQVGDVIKVKLKAPLNFDETSIEFGEVDVVDNLGNHTNISVSESSIDDYYFEADYVVPSEAESLTFSYGYGIFKVSKKVDII</sequence>
<name>A0AAC8WYZ6_9LACT</name>
<gene>
    <name evidence="1" type="ORF">AWM74_00390</name>
</gene>
<dbReference type="GO" id="GO:0005975">
    <property type="term" value="P:carbohydrate metabolic process"/>
    <property type="evidence" value="ECO:0007669"/>
    <property type="project" value="InterPro"/>
</dbReference>
<protein>
    <submittedName>
        <fullName evidence="1">Uncharacterized protein</fullName>
    </submittedName>
</protein>